<dbReference type="PROSITE" id="PS50920">
    <property type="entry name" value="SOLCAR"/>
    <property type="match status" value="3"/>
</dbReference>
<dbReference type="PRINTS" id="PR00926">
    <property type="entry name" value="MITOCARRIER"/>
</dbReference>
<dbReference type="InterPro" id="IPR050391">
    <property type="entry name" value="Mito_Metabolite_Transporter"/>
</dbReference>
<comment type="similarity">
    <text evidence="2 9">Belongs to the mitochondrial carrier (TC 2.A.29) family.</text>
</comment>
<protein>
    <submittedName>
        <fullName evidence="10">Uncharacterized protein</fullName>
    </submittedName>
</protein>
<keyword evidence="6" id="KW-1133">Transmembrane helix</keyword>
<reference evidence="10" key="1">
    <citation type="journal article" date="2020" name="J. Eukaryot. Microbiol.">
        <title>De novo Sequencing, Assembly and Annotation of the Transcriptome for the Free-Living Testate Amoeba Arcella intermedia.</title>
        <authorList>
            <person name="Ribeiro G.M."/>
            <person name="Porfirio-Sousa A.L."/>
            <person name="Maurer-Alcala X.X."/>
            <person name="Katz L.A."/>
            <person name="Lahr D.J.G."/>
        </authorList>
    </citation>
    <scope>NUCLEOTIDE SEQUENCE</scope>
</reference>
<feature type="repeat" description="Solcar" evidence="8">
    <location>
        <begin position="202"/>
        <end position="296"/>
    </location>
</feature>
<name>A0A6B2LBC2_9EUKA</name>
<keyword evidence="3 9" id="KW-0813">Transport</keyword>
<keyword evidence="7 8" id="KW-0472">Membrane</keyword>
<evidence type="ECO:0000256" key="7">
    <source>
        <dbReference type="ARBA" id="ARBA00023136"/>
    </source>
</evidence>
<evidence type="ECO:0000256" key="5">
    <source>
        <dbReference type="ARBA" id="ARBA00022737"/>
    </source>
</evidence>
<dbReference type="Pfam" id="PF00153">
    <property type="entry name" value="Mito_carr"/>
    <property type="match status" value="3"/>
</dbReference>
<evidence type="ECO:0000256" key="6">
    <source>
        <dbReference type="ARBA" id="ARBA00022989"/>
    </source>
</evidence>
<dbReference type="InterPro" id="IPR023395">
    <property type="entry name" value="MCP_dom_sf"/>
</dbReference>
<dbReference type="GO" id="GO:0055085">
    <property type="term" value="P:transmembrane transport"/>
    <property type="evidence" value="ECO:0007669"/>
    <property type="project" value="InterPro"/>
</dbReference>
<dbReference type="AlphaFoldDB" id="A0A6B2LBC2"/>
<evidence type="ECO:0000256" key="1">
    <source>
        <dbReference type="ARBA" id="ARBA00004141"/>
    </source>
</evidence>
<accession>A0A6B2LBC2</accession>
<dbReference type="PANTHER" id="PTHR45618">
    <property type="entry name" value="MITOCHONDRIAL DICARBOXYLATE CARRIER-RELATED"/>
    <property type="match status" value="1"/>
</dbReference>
<evidence type="ECO:0000313" key="10">
    <source>
        <dbReference type="EMBL" id="NDV34255.1"/>
    </source>
</evidence>
<dbReference type="EMBL" id="GIBP01005286">
    <property type="protein sequence ID" value="NDV34255.1"/>
    <property type="molecule type" value="Transcribed_RNA"/>
</dbReference>
<keyword evidence="5" id="KW-0677">Repeat</keyword>
<dbReference type="InterPro" id="IPR018108">
    <property type="entry name" value="MCP_transmembrane"/>
</dbReference>
<dbReference type="SUPFAM" id="SSF103506">
    <property type="entry name" value="Mitochondrial carrier"/>
    <property type="match status" value="1"/>
</dbReference>
<dbReference type="GO" id="GO:0016020">
    <property type="term" value="C:membrane"/>
    <property type="evidence" value="ECO:0007669"/>
    <property type="project" value="UniProtKB-SubCell"/>
</dbReference>
<evidence type="ECO:0000256" key="4">
    <source>
        <dbReference type="ARBA" id="ARBA00022692"/>
    </source>
</evidence>
<proteinExistence type="inferred from homology"/>
<sequence length="302" mass="32915">MRGLLAGTANALSMIVTNPLDVLKIRFQISEGDVSSIKNVRSMSIFQKAILIKNTEGYRGLFKGLSISMLRELTFSSGRVGFYEPAKDLLTPKGATDIGPIRKLLAGLISGAVSAAICNPTDVVKIRFQGDATPYGEKPRYSSVRRAFCVIYQTEGLIKGLYKGVFTTTTRSAVLSATQLASYDTIKNNVLKKRYPRLFPTDSVPLHFLSSIFAGVMTTLTSNPLDIARTRIMNQKASALGPGGQGGYSSNPFVTMYAIVHKEGLLALYKGFVPSYIRLGSCTVLFFVIYEQLRKIVGLKGV</sequence>
<organism evidence="10">
    <name type="scientific">Arcella intermedia</name>
    <dbReference type="NCBI Taxonomy" id="1963864"/>
    <lineage>
        <taxon>Eukaryota</taxon>
        <taxon>Amoebozoa</taxon>
        <taxon>Tubulinea</taxon>
        <taxon>Elardia</taxon>
        <taxon>Arcellinida</taxon>
        <taxon>Sphaerothecina</taxon>
        <taxon>Arcellidae</taxon>
        <taxon>Arcella</taxon>
    </lineage>
</organism>
<evidence type="ECO:0000256" key="8">
    <source>
        <dbReference type="PROSITE-ProRule" id="PRU00282"/>
    </source>
</evidence>
<evidence type="ECO:0000256" key="3">
    <source>
        <dbReference type="ARBA" id="ARBA00022448"/>
    </source>
</evidence>
<evidence type="ECO:0000256" key="9">
    <source>
        <dbReference type="RuleBase" id="RU000488"/>
    </source>
</evidence>
<keyword evidence="4 8" id="KW-0812">Transmembrane</keyword>
<dbReference type="InterPro" id="IPR002067">
    <property type="entry name" value="MCP"/>
</dbReference>
<feature type="repeat" description="Solcar" evidence="8">
    <location>
        <begin position="1"/>
        <end position="89"/>
    </location>
</feature>
<feature type="repeat" description="Solcar" evidence="8">
    <location>
        <begin position="98"/>
        <end position="189"/>
    </location>
</feature>
<comment type="subcellular location">
    <subcellularLocation>
        <location evidence="1">Membrane</location>
        <topology evidence="1">Multi-pass membrane protein</topology>
    </subcellularLocation>
</comment>
<dbReference type="Gene3D" id="1.50.40.10">
    <property type="entry name" value="Mitochondrial carrier domain"/>
    <property type="match status" value="1"/>
</dbReference>
<evidence type="ECO:0000256" key="2">
    <source>
        <dbReference type="ARBA" id="ARBA00006375"/>
    </source>
</evidence>